<dbReference type="OrthoDB" id="1133276at2759"/>
<feature type="region of interest" description="Disordered" evidence="1">
    <location>
        <begin position="51"/>
        <end position="85"/>
    </location>
</feature>
<accession>A0A6J0NB84</accession>
<dbReference type="RefSeq" id="XP_018481992.1">
    <property type="nucleotide sequence ID" value="XM_018626490.2"/>
</dbReference>
<protein>
    <submittedName>
        <fullName evidence="3">Uncharacterized protein LOC108853021</fullName>
    </submittedName>
    <submittedName>
        <fullName evidence="4">Uncharacterized protein LOC130500691</fullName>
    </submittedName>
</protein>
<feature type="region of interest" description="Disordered" evidence="1">
    <location>
        <begin position="156"/>
        <end position="186"/>
    </location>
</feature>
<dbReference type="KEGG" id="rsz:130500691"/>
<gene>
    <name evidence="3" type="primary">LOC108853021</name>
    <name evidence="4" type="synonym">LOC130500691</name>
</gene>
<evidence type="ECO:0000313" key="4">
    <source>
        <dbReference type="RefSeq" id="XP_056851623.1"/>
    </source>
</evidence>
<keyword evidence="2" id="KW-1185">Reference proteome</keyword>
<dbReference type="PANTHER" id="PTHR35103:SF1">
    <property type="entry name" value="OS06G0115700 PROTEIN"/>
    <property type="match status" value="1"/>
</dbReference>
<evidence type="ECO:0000256" key="1">
    <source>
        <dbReference type="SAM" id="MobiDB-lite"/>
    </source>
</evidence>
<organism evidence="2 3">
    <name type="scientific">Raphanus sativus</name>
    <name type="common">Radish</name>
    <name type="synonym">Raphanus raphanistrum var. sativus</name>
    <dbReference type="NCBI Taxonomy" id="3726"/>
    <lineage>
        <taxon>Eukaryota</taxon>
        <taxon>Viridiplantae</taxon>
        <taxon>Streptophyta</taxon>
        <taxon>Embryophyta</taxon>
        <taxon>Tracheophyta</taxon>
        <taxon>Spermatophyta</taxon>
        <taxon>Magnoliopsida</taxon>
        <taxon>eudicotyledons</taxon>
        <taxon>Gunneridae</taxon>
        <taxon>Pentapetalae</taxon>
        <taxon>rosids</taxon>
        <taxon>malvids</taxon>
        <taxon>Brassicales</taxon>
        <taxon>Brassicaceae</taxon>
        <taxon>Brassiceae</taxon>
        <taxon>Raphanus</taxon>
    </lineage>
</organism>
<evidence type="ECO:0000313" key="3">
    <source>
        <dbReference type="RefSeq" id="XP_018481992.1"/>
    </source>
</evidence>
<feature type="compositionally biased region" description="Polar residues" evidence="1">
    <location>
        <begin position="168"/>
        <end position="178"/>
    </location>
</feature>
<dbReference type="RefSeq" id="XP_056851623.1">
    <property type="nucleotide sequence ID" value="XM_056995643.1"/>
</dbReference>
<proteinExistence type="predicted"/>
<evidence type="ECO:0000313" key="2">
    <source>
        <dbReference type="Proteomes" id="UP000504610"/>
    </source>
</evidence>
<reference evidence="3 4" key="1">
    <citation type="submission" date="2025-04" db="UniProtKB">
        <authorList>
            <consortium name="RefSeq"/>
        </authorList>
    </citation>
    <scope>IDENTIFICATION</scope>
    <source>
        <tissue evidence="3 4">Leaf</tissue>
    </source>
</reference>
<name>A0A6J0NB84_RAPSA</name>
<dbReference type="KEGG" id="rsz:108853021"/>
<dbReference type="PANTHER" id="PTHR35103">
    <property type="entry name" value="OS06G0115700 PROTEIN"/>
    <property type="match status" value="1"/>
</dbReference>
<sequence length="186" mass="21075">MMMTPTVKKSIAIRSVELYGNALSRPRFFVNPQFRLQGRIEGDVGKLRAQLESSSAGDSEKKKKKKKRCGCDSPPPPASPVAVKRRRYFYLNDDNDEGEDEGAERIIRNLSDDFDEEEEDEGVVARIIRNLSDDFDRVGGESKFIKKSIESAGKRLKEKKKSLRVEETSSTTRASSPRLTKPLCFR</sequence>
<dbReference type="Proteomes" id="UP000504610">
    <property type="component" value="Unplaced"/>
</dbReference>
<dbReference type="GeneID" id="108853021"/>
<dbReference type="AlphaFoldDB" id="A0A6J0NB84"/>